<evidence type="ECO:0000256" key="2">
    <source>
        <dbReference type="SAM" id="MobiDB-lite"/>
    </source>
</evidence>
<organism evidence="3 4">
    <name type="scientific">Verruconis gallopava</name>
    <dbReference type="NCBI Taxonomy" id="253628"/>
    <lineage>
        <taxon>Eukaryota</taxon>
        <taxon>Fungi</taxon>
        <taxon>Dikarya</taxon>
        <taxon>Ascomycota</taxon>
        <taxon>Pezizomycotina</taxon>
        <taxon>Dothideomycetes</taxon>
        <taxon>Pleosporomycetidae</taxon>
        <taxon>Venturiales</taxon>
        <taxon>Sympoventuriaceae</taxon>
        <taxon>Verruconis</taxon>
    </lineage>
</organism>
<sequence length="226" mass="24967">MLSLPAILPRHHLLSRPLEIDAHNGMQTLPAPQSSRRMTTSHTALSTLHADEQIIQLRKSSVRRYGANWLRPPGITKTLQSKLEEAQERLEQIEIQRRDAELRAQEEAARLATLGEPGANHDGLLDQEEQDLDADVPDAEHTGALSDEDAEFTASVTFDAPSLLHESPSNDTQVVLGMEDAELDGTLQDARDLEDIGMECDLDDDVPLAGSYEHTDTEQEDDSSSE</sequence>
<dbReference type="STRING" id="253628.A0A0D1ZW09"/>
<dbReference type="RefSeq" id="XP_016208532.1">
    <property type="nucleotide sequence ID" value="XM_016363654.1"/>
</dbReference>
<dbReference type="GeneID" id="27317545"/>
<gene>
    <name evidence="3" type="ORF">PV09_09572</name>
</gene>
<feature type="region of interest" description="Disordered" evidence="2">
    <location>
        <begin position="201"/>
        <end position="226"/>
    </location>
</feature>
<dbReference type="Pfam" id="PF05841">
    <property type="entry name" value="Apc15p"/>
    <property type="match status" value="1"/>
</dbReference>
<dbReference type="HOGENOM" id="CLU_1225594_0_0_1"/>
<reference evidence="3 4" key="1">
    <citation type="submission" date="2015-01" db="EMBL/GenBank/DDBJ databases">
        <title>The Genome Sequence of Ochroconis gallopava CBS43764.</title>
        <authorList>
            <consortium name="The Broad Institute Genomics Platform"/>
            <person name="Cuomo C."/>
            <person name="de Hoog S."/>
            <person name="Gorbushina A."/>
            <person name="Stielow B."/>
            <person name="Teixiera M."/>
            <person name="Abouelleil A."/>
            <person name="Chapman S.B."/>
            <person name="Priest M."/>
            <person name="Young S.K."/>
            <person name="Wortman J."/>
            <person name="Nusbaum C."/>
            <person name="Birren B."/>
        </authorList>
    </citation>
    <scope>NUCLEOTIDE SEQUENCE [LARGE SCALE GENOMIC DNA]</scope>
    <source>
        <strain evidence="3 4">CBS 43764</strain>
    </source>
</reference>
<keyword evidence="1" id="KW-0175">Coiled coil</keyword>
<dbReference type="InParanoid" id="A0A0D1ZW09"/>
<evidence type="ECO:0000256" key="1">
    <source>
        <dbReference type="SAM" id="Coils"/>
    </source>
</evidence>
<dbReference type="GO" id="GO:0005680">
    <property type="term" value="C:anaphase-promoting complex"/>
    <property type="evidence" value="ECO:0007669"/>
    <property type="project" value="InterPro"/>
</dbReference>
<dbReference type="EMBL" id="KN847609">
    <property type="protein sequence ID" value="KIV98662.1"/>
    <property type="molecule type" value="Genomic_DNA"/>
</dbReference>
<evidence type="ECO:0000313" key="3">
    <source>
        <dbReference type="EMBL" id="KIV98662.1"/>
    </source>
</evidence>
<dbReference type="Proteomes" id="UP000053259">
    <property type="component" value="Unassembled WGS sequence"/>
</dbReference>
<dbReference type="InterPro" id="IPR008402">
    <property type="entry name" value="APC_su15/mnd2"/>
</dbReference>
<name>A0A0D1ZW09_9PEZI</name>
<accession>A0A0D1ZW09</accession>
<keyword evidence="4" id="KW-1185">Reference proteome</keyword>
<evidence type="ECO:0000313" key="4">
    <source>
        <dbReference type="Proteomes" id="UP000053259"/>
    </source>
</evidence>
<proteinExistence type="predicted"/>
<dbReference type="VEuPathDB" id="FungiDB:PV09_09572"/>
<dbReference type="OrthoDB" id="5320532at2759"/>
<feature type="coiled-coil region" evidence="1">
    <location>
        <begin position="76"/>
        <end position="110"/>
    </location>
</feature>
<protein>
    <submittedName>
        <fullName evidence="3">Uncharacterized protein</fullName>
    </submittedName>
</protein>
<dbReference type="GO" id="GO:0031145">
    <property type="term" value="P:anaphase-promoting complex-dependent catabolic process"/>
    <property type="evidence" value="ECO:0007669"/>
    <property type="project" value="InterPro"/>
</dbReference>
<dbReference type="AlphaFoldDB" id="A0A0D1ZW09"/>